<comment type="caution">
    <text evidence="2">The sequence shown here is derived from an EMBL/GenBank/DDBJ whole genome shotgun (WGS) entry which is preliminary data.</text>
</comment>
<proteinExistence type="predicted"/>
<keyword evidence="3" id="KW-1185">Reference proteome</keyword>
<gene>
    <name evidence="2" type="ORF">V6575_21340</name>
</gene>
<name>A0ABU8TR34_9HYPH</name>
<dbReference type="EMBL" id="JBAKIA010000022">
    <property type="protein sequence ID" value="MEJ8476639.1"/>
    <property type="molecule type" value="Genomic_DNA"/>
</dbReference>
<evidence type="ECO:0000313" key="3">
    <source>
        <dbReference type="Proteomes" id="UP001385499"/>
    </source>
</evidence>
<feature type="compositionally biased region" description="Polar residues" evidence="1">
    <location>
        <begin position="1"/>
        <end position="19"/>
    </location>
</feature>
<protein>
    <submittedName>
        <fullName evidence="2">Uncharacterized protein</fullName>
    </submittedName>
</protein>
<feature type="region of interest" description="Disordered" evidence="1">
    <location>
        <begin position="1"/>
        <end position="20"/>
    </location>
</feature>
<evidence type="ECO:0000256" key="1">
    <source>
        <dbReference type="SAM" id="MobiDB-lite"/>
    </source>
</evidence>
<sequence length="103" mass="11805">MNRNTSPPTEAQNDGQSEQMAIHFNWEDWLPYLETDEISEADKRQCIEALWAIIHTFIDLRISITSGSAKSEKDIDLTALFRGDLVQSSEVPDKENEHKKEEA</sequence>
<evidence type="ECO:0000313" key="2">
    <source>
        <dbReference type="EMBL" id="MEJ8476639.1"/>
    </source>
</evidence>
<organism evidence="2 3">
    <name type="scientific">Roseibium algae</name>
    <dbReference type="NCBI Taxonomy" id="3123038"/>
    <lineage>
        <taxon>Bacteria</taxon>
        <taxon>Pseudomonadati</taxon>
        <taxon>Pseudomonadota</taxon>
        <taxon>Alphaproteobacteria</taxon>
        <taxon>Hyphomicrobiales</taxon>
        <taxon>Stappiaceae</taxon>
        <taxon>Roseibium</taxon>
    </lineage>
</organism>
<accession>A0ABU8TR34</accession>
<dbReference type="Proteomes" id="UP001385499">
    <property type="component" value="Unassembled WGS sequence"/>
</dbReference>
<dbReference type="RefSeq" id="WP_340277311.1">
    <property type="nucleotide sequence ID" value="NZ_JBAKIA010000022.1"/>
</dbReference>
<reference evidence="2 3" key="1">
    <citation type="submission" date="2024-02" db="EMBL/GenBank/DDBJ databases">
        <title>Roseibium algae sp. nov., isolated from marine alga (Grateloupia sp.), showing potential in myo-inositol conversion.</title>
        <authorList>
            <person name="Wang Y."/>
        </authorList>
    </citation>
    <scope>NUCLEOTIDE SEQUENCE [LARGE SCALE GENOMIC DNA]</scope>
    <source>
        <strain evidence="2 3">H3510</strain>
    </source>
</reference>